<feature type="compositionally biased region" description="Polar residues" evidence="5">
    <location>
        <begin position="25"/>
        <end position="34"/>
    </location>
</feature>
<dbReference type="OrthoDB" id="30179at2759"/>
<comment type="similarity">
    <text evidence="1">Belongs to the CWC15 family.</text>
</comment>
<keyword evidence="3" id="KW-0508">mRNA splicing</keyword>
<reference evidence="6 7" key="1">
    <citation type="submission" date="2014-10" db="EMBL/GenBank/DDBJ databases">
        <title>Draft genome of the hookworm Ancylostoma caninum.</title>
        <authorList>
            <person name="Mitreva M."/>
        </authorList>
    </citation>
    <scope>NUCLEOTIDE SEQUENCE [LARGE SCALE GENOMIC DNA]</scope>
    <source>
        <strain evidence="6 7">Baltimore</strain>
    </source>
</reference>
<evidence type="ECO:0000313" key="6">
    <source>
        <dbReference type="EMBL" id="RCN37254.1"/>
    </source>
</evidence>
<evidence type="ECO:0000256" key="2">
    <source>
        <dbReference type="ARBA" id="ARBA00022664"/>
    </source>
</evidence>
<dbReference type="Pfam" id="PF04889">
    <property type="entry name" value="Cwf_Cwc_15"/>
    <property type="match status" value="1"/>
</dbReference>
<organism evidence="6 7">
    <name type="scientific">Ancylostoma caninum</name>
    <name type="common">Dog hookworm</name>
    <dbReference type="NCBI Taxonomy" id="29170"/>
    <lineage>
        <taxon>Eukaryota</taxon>
        <taxon>Metazoa</taxon>
        <taxon>Ecdysozoa</taxon>
        <taxon>Nematoda</taxon>
        <taxon>Chromadorea</taxon>
        <taxon>Rhabditida</taxon>
        <taxon>Rhabditina</taxon>
        <taxon>Rhabditomorpha</taxon>
        <taxon>Strongyloidea</taxon>
        <taxon>Ancylostomatidae</taxon>
        <taxon>Ancylostomatinae</taxon>
        <taxon>Ancylostoma</taxon>
    </lineage>
</organism>
<evidence type="ECO:0000256" key="4">
    <source>
        <dbReference type="SAM" id="Coils"/>
    </source>
</evidence>
<dbReference type="AlphaFoldDB" id="A0A368FYJ2"/>
<dbReference type="GO" id="GO:0003723">
    <property type="term" value="F:RNA binding"/>
    <property type="evidence" value="ECO:0007669"/>
    <property type="project" value="TreeGrafter"/>
</dbReference>
<evidence type="ECO:0000256" key="5">
    <source>
        <dbReference type="SAM" id="MobiDB-lite"/>
    </source>
</evidence>
<protein>
    <submittedName>
        <fullName evidence="6">Cwf15/Cwc15 cell cycle control protein</fullName>
    </submittedName>
</protein>
<sequence length="243" mass="27863">MTTAHRPTFHPARGGTGRTEGDLSKLSQQYSSKDMPSHTKLKYRQTGQGTEEELRRRVRTFIFYSYGALWYVLVKDLRRELEDKEKAASRDRRSRDSAAPSSSKRARLEEITHAGVDADEPLDEPDSSDDDSDEDDTAALMAELERIKKERAAEKAAREEEEKKREEKIRLDNILAGNPLLNVSEPGSSSSNGGDFKVKRRWDDDVVFKNCAKGIDERKKESSFINDAIRSEFHRKFMDKYIK</sequence>
<feature type="region of interest" description="Disordered" evidence="5">
    <location>
        <begin position="1"/>
        <end position="51"/>
    </location>
</feature>
<evidence type="ECO:0000313" key="7">
    <source>
        <dbReference type="Proteomes" id="UP000252519"/>
    </source>
</evidence>
<feature type="compositionally biased region" description="Basic and acidic residues" evidence="5">
    <location>
        <begin position="85"/>
        <end position="96"/>
    </location>
</feature>
<keyword evidence="2" id="KW-0507">mRNA processing</keyword>
<keyword evidence="7" id="KW-1185">Reference proteome</keyword>
<evidence type="ECO:0000256" key="1">
    <source>
        <dbReference type="ARBA" id="ARBA00006644"/>
    </source>
</evidence>
<dbReference type="Proteomes" id="UP000252519">
    <property type="component" value="Unassembled WGS sequence"/>
</dbReference>
<feature type="coiled-coil region" evidence="4">
    <location>
        <begin position="142"/>
        <end position="170"/>
    </location>
</feature>
<evidence type="ECO:0000256" key="3">
    <source>
        <dbReference type="ARBA" id="ARBA00023187"/>
    </source>
</evidence>
<proteinExistence type="inferred from homology"/>
<name>A0A368FYJ2_ANCCA</name>
<gene>
    <name evidence="6" type="ORF">ANCCAN_16846</name>
</gene>
<keyword evidence="4" id="KW-0175">Coiled coil</keyword>
<dbReference type="GO" id="GO:0071013">
    <property type="term" value="C:catalytic step 2 spliceosome"/>
    <property type="evidence" value="ECO:0007669"/>
    <property type="project" value="TreeGrafter"/>
</dbReference>
<dbReference type="STRING" id="29170.A0A368FYJ2"/>
<feature type="region of interest" description="Disordered" evidence="5">
    <location>
        <begin position="85"/>
        <end position="135"/>
    </location>
</feature>
<dbReference type="InterPro" id="IPR006973">
    <property type="entry name" value="Cwf_Cwc_15"/>
</dbReference>
<dbReference type="PANTHER" id="PTHR12718:SF2">
    <property type="entry name" value="SPLICEOSOME-ASSOCIATED PROTEIN CWC15 HOMOLOG"/>
    <property type="match status" value="1"/>
</dbReference>
<dbReference type="PANTHER" id="PTHR12718">
    <property type="entry name" value="CELL CYCLE CONTROL PROTEIN CWF15"/>
    <property type="match status" value="1"/>
</dbReference>
<dbReference type="EMBL" id="JOJR01000484">
    <property type="protein sequence ID" value="RCN37254.1"/>
    <property type="molecule type" value="Genomic_DNA"/>
</dbReference>
<accession>A0A368FYJ2</accession>
<comment type="caution">
    <text evidence="6">The sequence shown here is derived from an EMBL/GenBank/DDBJ whole genome shotgun (WGS) entry which is preliminary data.</text>
</comment>
<dbReference type="GO" id="GO:0045292">
    <property type="term" value="P:mRNA cis splicing, via spliceosome"/>
    <property type="evidence" value="ECO:0007669"/>
    <property type="project" value="TreeGrafter"/>
</dbReference>
<feature type="compositionally biased region" description="Acidic residues" evidence="5">
    <location>
        <begin position="117"/>
        <end position="135"/>
    </location>
</feature>